<evidence type="ECO:0000256" key="4">
    <source>
        <dbReference type="ARBA" id="ARBA00039789"/>
    </source>
</evidence>
<dbReference type="EMBL" id="ML977174">
    <property type="protein sequence ID" value="KAF1983576.1"/>
    <property type="molecule type" value="Genomic_DNA"/>
</dbReference>
<dbReference type="PROSITE" id="PS50082">
    <property type="entry name" value="WD_REPEATS_2"/>
    <property type="match status" value="7"/>
</dbReference>
<dbReference type="PROSITE" id="PS00678">
    <property type="entry name" value="WD_REPEATS_1"/>
    <property type="match status" value="2"/>
</dbReference>
<feature type="repeat" description="WD" evidence="6">
    <location>
        <begin position="327"/>
        <end position="350"/>
    </location>
</feature>
<reference evidence="9" key="1">
    <citation type="journal article" date="2020" name="Stud. Mycol.">
        <title>101 Dothideomycetes genomes: a test case for predicting lifestyles and emergence of pathogens.</title>
        <authorList>
            <person name="Haridas S."/>
            <person name="Albert R."/>
            <person name="Binder M."/>
            <person name="Bloem J."/>
            <person name="Labutti K."/>
            <person name="Salamov A."/>
            <person name="Andreopoulos B."/>
            <person name="Baker S."/>
            <person name="Barry K."/>
            <person name="Bills G."/>
            <person name="Bluhm B."/>
            <person name="Cannon C."/>
            <person name="Castanera R."/>
            <person name="Culley D."/>
            <person name="Daum C."/>
            <person name="Ezra D."/>
            <person name="Gonzalez J."/>
            <person name="Henrissat B."/>
            <person name="Kuo A."/>
            <person name="Liang C."/>
            <person name="Lipzen A."/>
            <person name="Lutzoni F."/>
            <person name="Magnuson J."/>
            <person name="Mondo S."/>
            <person name="Nolan M."/>
            <person name="Ohm R."/>
            <person name="Pangilinan J."/>
            <person name="Park H.-J."/>
            <person name="Ramirez L."/>
            <person name="Alfaro M."/>
            <person name="Sun H."/>
            <person name="Tritt A."/>
            <person name="Yoshinaga Y."/>
            <person name="Zwiers L.-H."/>
            <person name="Turgeon B."/>
            <person name="Goodwin S."/>
            <person name="Spatafora J."/>
            <person name="Crous P."/>
            <person name="Grigoriev I."/>
        </authorList>
    </citation>
    <scope>NUCLEOTIDE SEQUENCE</scope>
    <source>
        <strain evidence="9">CBS 113979</strain>
    </source>
</reference>
<feature type="compositionally biased region" description="Polar residues" evidence="7">
    <location>
        <begin position="13"/>
        <end position="22"/>
    </location>
</feature>
<comment type="similarity">
    <text evidence="3">Belongs to the WD repeat MDV1/CAF4 family.</text>
</comment>
<dbReference type="InterPro" id="IPR001680">
    <property type="entry name" value="WD40_rpt"/>
</dbReference>
<feature type="repeat" description="WD" evidence="6">
    <location>
        <begin position="225"/>
        <end position="266"/>
    </location>
</feature>
<organism evidence="9 10">
    <name type="scientific">Aulographum hederae CBS 113979</name>
    <dbReference type="NCBI Taxonomy" id="1176131"/>
    <lineage>
        <taxon>Eukaryota</taxon>
        <taxon>Fungi</taxon>
        <taxon>Dikarya</taxon>
        <taxon>Ascomycota</taxon>
        <taxon>Pezizomycotina</taxon>
        <taxon>Dothideomycetes</taxon>
        <taxon>Pleosporomycetidae</taxon>
        <taxon>Aulographales</taxon>
        <taxon>Aulographaceae</taxon>
    </lineage>
</organism>
<dbReference type="PANTHER" id="PTHR22847:SF637">
    <property type="entry name" value="WD REPEAT DOMAIN 5B"/>
    <property type="match status" value="1"/>
</dbReference>
<dbReference type="Pfam" id="PF25175">
    <property type="entry name" value="Beta-prop_WDR5"/>
    <property type="match status" value="1"/>
</dbReference>
<feature type="repeat" description="WD" evidence="6">
    <location>
        <begin position="97"/>
        <end position="138"/>
    </location>
</feature>
<evidence type="ECO:0000313" key="10">
    <source>
        <dbReference type="Proteomes" id="UP000800041"/>
    </source>
</evidence>
<dbReference type="InterPro" id="IPR059122">
    <property type="entry name" value="Beta-prop_WDR5-like"/>
</dbReference>
<evidence type="ECO:0000256" key="2">
    <source>
        <dbReference type="ARBA" id="ARBA00022737"/>
    </source>
</evidence>
<dbReference type="InterPro" id="IPR020472">
    <property type="entry name" value="WD40_PAC1"/>
</dbReference>
<feature type="repeat" description="WD" evidence="6">
    <location>
        <begin position="55"/>
        <end position="96"/>
    </location>
</feature>
<dbReference type="OrthoDB" id="674604at2759"/>
<evidence type="ECO:0000256" key="5">
    <source>
        <dbReference type="ARBA" id="ARBA00043913"/>
    </source>
</evidence>
<dbReference type="Gene3D" id="2.130.10.10">
    <property type="entry name" value="YVTN repeat-like/Quinoprotein amine dehydrogenase"/>
    <property type="match status" value="2"/>
</dbReference>
<feature type="repeat" description="WD" evidence="6">
    <location>
        <begin position="182"/>
        <end position="223"/>
    </location>
</feature>
<protein>
    <recommendedName>
        <fullName evidence="4">Mitochondrial division protein 1</fullName>
    </recommendedName>
</protein>
<dbReference type="GO" id="GO:1990234">
    <property type="term" value="C:transferase complex"/>
    <property type="evidence" value="ECO:0007669"/>
    <property type="project" value="UniProtKB-ARBA"/>
</dbReference>
<dbReference type="Proteomes" id="UP000800041">
    <property type="component" value="Unassembled WGS sequence"/>
</dbReference>
<evidence type="ECO:0000256" key="7">
    <source>
        <dbReference type="SAM" id="MobiDB-lite"/>
    </source>
</evidence>
<dbReference type="InterPro" id="IPR019775">
    <property type="entry name" value="WD40_repeat_CS"/>
</dbReference>
<evidence type="ECO:0000256" key="1">
    <source>
        <dbReference type="ARBA" id="ARBA00022574"/>
    </source>
</evidence>
<dbReference type="PANTHER" id="PTHR22847">
    <property type="entry name" value="WD40 REPEAT PROTEIN"/>
    <property type="match status" value="1"/>
</dbReference>
<feature type="repeat" description="WD" evidence="6">
    <location>
        <begin position="140"/>
        <end position="181"/>
    </location>
</feature>
<evidence type="ECO:0000313" key="9">
    <source>
        <dbReference type="EMBL" id="KAF1983576.1"/>
    </source>
</evidence>
<gene>
    <name evidence="9" type="ORF">K402DRAFT_423683</name>
</gene>
<evidence type="ECO:0000256" key="3">
    <source>
        <dbReference type="ARBA" id="ARBA00038415"/>
    </source>
</evidence>
<dbReference type="PRINTS" id="PR00320">
    <property type="entry name" value="GPROTEINBRPT"/>
</dbReference>
<dbReference type="AlphaFoldDB" id="A0A6G1GRH2"/>
<name>A0A6G1GRH2_9PEZI</name>
<keyword evidence="1 6" id="KW-0853">WD repeat</keyword>
<evidence type="ECO:0000259" key="8">
    <source>
        <dbReference type="Pfam" id="PF25175"/>
    </source>
</evidence>
<feature type="region of interest" description="Disordered" evidence="7">
    <location>
        <begin position="1"/>
        <end position="44"/>
    </location>
</feature>
<evidence type="ECO:0000256" key="6">
    <source>
        <dbReference type="PROSITE-ProRule" id="PRU00221"/>
    </source>
</evidence>
<keyword evidence="10" id="KW-1185">Reference proteome</keyword>
<dbReference type="SMART" id="SM00320">
    <property type="entry name" value="WD40"/>
    <property type="match status" value="7"/>
</dbReference>
<keyword evidence="2" id="KW-0677">Repeat</keyword>
<feature type="repeat" description="WD" evidence="6">
    <location>
        <begin position="351"/>
        <end position="386"/>
    </location>
</feature>
<dbReference type="PROSITE" id="PS50294">
    <property type="entry name" value="WD_REPEATS_REGION"/>
    <property type="match status" value="6"/>
</dbReference>
<feature type="domain" description="WDR5-like beta-propeller" evidence="8">
    <location>
        <begin position="55"/>
        <end position="383"/>
    </location>
</feature>
<dbReference type="InterPro" id="IPR015943">
    <property type="entry name" value="WD40/YVTN_repeat-like_dom_sf"/>
</dbReference>
<dbReference type="InterPro" id="IPR036322">
    <property type="entry name" value="WD40_repeat_dom_sf"/>
</dbReference>
<dbReference type="SUPFAM" id="SSF50978">
    <property type="entry name" value="WD40 repeat-like"/>
    <property type="match status" value="1"/>
</dbReference>
<proteinExistence type="inferred from homology"/>
<accession>A0A6G1GRH2</accession>
<dbReference type="CDD" id="cd00200">
    <property type="entry name" value="WD40"/>
    <property type="match status" value="1"/>
</dbReference>
<sequence>MQGDDMDMPDTPPSRNGASPTSSPEPIQRRRIPPSPPRNLPERPKELHYRQKLILRGHRGGVSCVKFSPNGRWIASCSADATIKIWDALTGNHEHTLEGHLAGINTISWSPDSRILASGSDDKTIRLWHVSTGKPHPTPFLGHHNTIFSLAISPHGNILVSGSYDEAVFLWDIRSAHPMRSLPAHSDPVGGVDFIRDGTLIVSCSSDGLIRIWDTATGQCLRTIVHEDNPAVTSVRFSPNGKFICAWTLDGAIRLWEYGVGRCVKTYQGHVNKKYSLSGAFGTYSAMSSPPEVRREEDDAMDTEVEGLENVTPIARQSSPSTHKYAFIASGSEDGAIVLWDVSSKEILQRAEGHDGVVLAVDTHPTEPWIVSGGIDRTVRVWRLESSPPGGSEKGKEDIVEKHDVDMVDGIKMEE</sequence>
<comment type="function">
    <text evidence="5">Involved in mitochondrial fission. Acts as an adapter protein required to form mitochondrial fission complexes. Formation of these complexes is required to promote constriction and fission of the mitochondrial compartment at a late step in mitochondrial division.</text>
</comment>